<evidence type="ECO:0000256" key="4">
    <source>
        <dbReference type="SAM" id="Phobius"/>
    </source>
</evidence>
<dbReference type="PANTHER" id="PTHR13610:SF11">
    <property type="entry name" value="METHYLTRANSFERASE DOMAIN-CONTAINING PROTEIN"/>
    <property type="match status" value="1"/>
</dbReference>
<evidence type="ECO:0000313" key="6">
    <source>
        <dbReference type="EMBL" id="SFP66522.1"/>
    </source>
</evidence>
<dbReference type="PANTHER" id="PTHR13610">
    <property type="entry name" value="METHYLTRANSFERASE DOMAIN-CONTAINING PROTEIN"/>
    <property type="match status" value="1"/>
</dbReference>
<sequence>MVTRVPMIGRVANRYPALLALLAQLCAALLVGGAIVLAAQFSSWRPGGLAAGLLQGLLAASVSRWLGLASWWWWLNLGFVPALLLFSGAALPSWVFLLGFLLLLLGNWNSFGERVPLYLTGVRSRQQLAGLLVRQPAGFRFVDLGCGPAGTLLWLARRFPQAQFVGVETAPLPFAIAWLRALAQNNCRIRYENLWRTDLARFDVVYCFLSPAPMAALWAKAVAQMAGGAWLLSNSFEVPGVPADQQVELHDWRRSRLLLWRMPGACRA</sequence>
<keyword evidence="1" id="KW-0489">Methyltransferase</keyword>
<keyword evidence="4" id="KW-0472">Membrane</keyword>
<evidence type="ECO:0000313" key="7">
    <source>
        <dbReference type="Proteomes" id="UP000198784"/>
    </source>
</evidence>
<dbReference type="EMBL" id="FOWX01000015">
    <property type="protein sequence ID" value="SFP66522.1"/>
    <property type="molecule type" value="Genomic_DNA"/>
</dbReference>
<feature type="transmembrane region" description="Helical" evidence="4">
    <location>
        <begin position="71"/>
        <end position="104"/>
    </location>
</feature>
<organism evidence="6 7">
    <name type="scientific">Pseudomonas borbori</name>
    <dbReference type="NCBI Taxonomy" id="289003"/>
    <lineage>
        <taxon>Bacteria</taxon>
        <taxon>Pseudomonadati</taxon>
        <taxon>Pseudomonadota</taxon>
        <taxon>Gammaproteobacteria</taxon>
        <taxon>Pseudomonadales</taxon>
        <taxon>Pseudomonadaceae</taxon>
        <taxon>Pseudomonas</taxon>
    </lineage>
</organism>
<reference evidence="7" key="1">
    <citation type="submission" date="2016-10" db="EMBL/GenBank/DDBJ databases">
        <authorList>
            <person name="Varghese N."/>
            <person name="Submissions S."/>
        </authorList>
    </citation>
    <scope>NUCLEOTIDE SEQUENCE [LARGE SCALE GENOMIC DNA]</scope>
    <source>
        <strain evidence="7">DSM 17834</strain>
    </source>
</reference>
<dbReference type="GO" id="GO:0016279">
    <property type="term" value="F:protein-lysine N-methyltransferase activity"/>
    <property type="evidence" value="ECO:0007669"/>
    <property type="project" value="InterPro"/>
</dbReference>
<evidence type="ECO:0000259" key="5">
    <source>
        <dbReference type="Pfam" id="PF13649"/>
    </source>
</evidence>
<keyword evidence="3" id="KW-0949">S-adenosyl-L-methionine</keyword>
<accession>A0A1I5S733</accession>
<dbReference type="InterPro" id="IPR026170">
    <property type="entry name" value="FAM173A/B"/>
</dbReference>
<name>A0A1I5S733_9PSED</name>
<dbReference type="InterPro" id="IPR041698">
    <property type="entry name" value="Methyltransf_25"/>
</dbReference>
<keyword evidence="7" id="KW-1185">Reference proteome</keyword>
<evidence type="ECO:0000256" key="2">
    <source>
        <dbReference type="ARBA" id="ARBA00022679"/>
    </source>
</evidence>
<dbReference type="AlphaFoldDB" id="A0A1I5S733"/>
<dbReference type="STRING" id="289003.SAMN05216190_11542"/>
<gene>
    <name evidence="6" type="ORF">SAMN05216190_11542</name>
</gene>
<keyword evidence="4" id="KW-0812">Transmembrane</keyword>
<proteinExistence type="predicted"/>
<dbReference type="GO" id="GO:0032259">
    <property type="term" value="P:methylation"/>
    <property type="evidence" value="ECO:0007669"/>
    <property type="project" value="UniProtKB-KW"/>
</dbReference>
<dbReference type="InterPro" id="IPR029063">
    <property type="entry name" value="SAM-dependent_MTases_sf"/>
</dbReference>
<keyword evidence="4" id="KW-1133">Transmembrane helix</keyword>
<protein>
    <recommendedName>
        <fullName evidence="5">Methyltransferase domain-containing protein</fullName>
    </recommendedName>
</protein>
<dbReference type="CDD" id="cd02440">
    <property type="entry name" value="AdoMet_MTases"/>
    <property type="match status" value="1"/>
</dbReference>
<keyword evidence="2" id="KW-0808">Transferase</keyword>
<feature type="domain" description="Methyltransferase" evidence="5">
    <location>
        <begin position="142"/>
        <end position="210"/>
    </location>
</feature>
<dbReference type="Gene3D" id="3.40.50.150">
    <property type="entry name" value="Vaccinia Virus protein VP39"/>
    <property type="match status" value="1"/>
</dbReference>
<dbReference type="Pfam" id="PF13649">
    <property type="entry name" value="Methyltransf_25"/>
    <property type="match status" value="1"/>
</dbReference>
<evidence type="ECO:0000256" key="3">
    <source>
        <dbReference type="ARBA" id="ARBA00022691"/>
    </source>
</evidence>
<dbReference type="SUPFAM" id="SSF53335">
    <property type="entry name" value="S-adenosyl-L-methionine-dependent methyltransferases"/>
    <property type="match status" value="1"/>
</dbReference>
<evidence type="ECO:0000256" key="1">
    <source>
        <dbReference type="ARBA" id="ARBA00022603"/>
    </source>
</evidence>
<dbReference type="Proteomes" id="UP000198784">
    <property type="component" value="Unassembled WGS sequence"/>
</dbReference>